<dbReference type="Proteomes" id="UP000221168">
    <property type="component" value="Unassembled WGS sequence"/>
</dbReference>
<reference evidence="2 3" key="1">
    <citation type="submission" date="2017-10" db="EMBL/GenBank/DDBJ databases">
        <title>Sedimentibacterium mangrovi gen. nov., sp. nov., a novel member of family Phyllobacteriacea isolated from mangrove sediment.</title>
        <authorList>
            <person name="Liao H."/>
            <person name="Tian Y."/>
        </authorList>
    </citation>
    <scope>NUCLEOTIDE SEQUENCE [LARGE SCALE GENOMIC DNA]</scope>
    <source>
        <strain evidence="2 3">X9-2-2</strain>
    </source>
</reference>
<dbReference type="OrthoDB" id="7872350at2"/>
<name>A0A2G1QTG6_9HYPH</name>
<dbReference type="EMBL" id="PDVP01000001">
    <property type="protein sequence ID" value="PHP68846.1"/>
    <property type="molecule type" value="Genomic_DNA"/>
</dbReference>
<gene>
    <name evidence="2" type="ORF">CSC94_02305</name>
</gene>
<sequence>MAVFDDDPVRKPVTHAIGQDLADLSVDELTHRIGLLESEIKRLRAEVDAKSSTRNAAEALFRG</sequence>
<proteinExistence type="predicted"/>
<protein>
    <recommendedName>
        <fullName evidence="4">DUF1192 domain-containing protein</fullName>
    </recommendedName>
</protein>
<keyword evidence="3" id="KW-1185">Reference proteome</keyword>
<feature type="coiled-coil region" evidence="1">
    <location>
        <begin position="26"/>
        <end position="60"/>
    </location>
</feature>
<dbReference type="Pfam" id="PF06698">
    <property type="entry name" value="DUF1192"/>
    <property type="match status" value="1"/>
</dbReference>
<organism evidence="2 3">
    <name type="scientific">Zhengella mangrovi</name>
    <dbReference type="NCBI Taxonomy" id="1982044"/>
    <lineage>
        <taxon>Bacteria</taxon>
        <taxon>Pseudomonadati</taxon>
        <taxon>Pseudomonadota</taxon>
        <taxon>Alphaproteobacteria</taxon>
        <taxon>Hyphomicrobiales</taxon>
        <taxon>Notoacmeibacteraceae</taxon>
        <taxon>Zhengella</taxon>
    </lineage>
</organism>
<comment type="caution">
    <text evidence="2">The sequence shown here is derived from an EMBL/GenBank/DDBJ whole genome shotgun (WGS) entry which is preliminary data.</text>
</comment>
<dbReference type="InterPro" id="IPR009579">
    <property type="entry name" value="DUF1192"/>
</dbReference>
<dbReference type="RefSeq" id="WP_099303317.1">
    <property type="nucleotide sequence ID" value="NZ_PDVP01000001.1"/>
</dbReference>
<evidence type="ECO:0000313" key="3">
    <source>
        <dbReference type="Proteomes" id="UP000221168"/>
    </source>
</evidence>
<evidence type="ECO:0000313" key="2">
    <source>
        <dbReference type="EMBL" id="PHP68846.1"/>
    </source>
</evidence>
<evidence type="ECO:0008006" key="4">
    <source>
        <dbReference type="Google" id="ProtNLM"/>
    </source>
</evidence>
<evidence type="ECO:0000256" key="1">
    <source>
        <dbReference type="SAM" id="Coils"/>
    </source>
</evidence>
<accession>A0A2G1QTG6</accession>
<keyword evidence="1" id="KW-0175">Coiled coil</keyword>
<dbReference type="AlphaFoldDB" id="A0A2G1QTG6"/>